<gene>
    <name evidence="2" type="ORF">CEV32_0269</name>
</gene>
<dbReference type="OrthoDB" id="7592047at2"/>
<dbReference type="RefSeq" id="WP_094577043.1">
    <property type="nucleotide sequence ID" value="NZ_JBHEEL010000001.1"/>
</dbReference>
<dbReference type="AlphaFoldDB" id="A0A256FIJ3"/>
<feature type="compositionally biased region" description="Basic and acidic residues" evidence="1">
    <location>
        <begin position="230"/>
        <end position="239"/>
    </location>
</feature>
<reference evidence="2 3" key="1">
    <citation type="submission" date="2017-07" db="EMBL/GenBank/DDBJ databases">
        <title>Phylogenetic study on the rhizospheric bacterium Ochrobactrum sp. A44.</title>
        <authorList>
            <person name="Krzyzanowska D.M."/>
            <person name="Ossowicki A."/>
            <person name="Rajewska M."/>
            <person name="Maciag T."/>
            <person name="Kaczynski Z."/>
            <person name="Czerwicka M."/>
            <person name="Jafra S."/>
        </authorList>
    </citation>
    <scope>NUCLEOTIDE SEQUENCE [LARGE SCALE GENOMIC DNA]</scope>
    <source>
        <strain evidence="2 3">PR17</strain>
    </source>
</reference>
<organism evidence="2 3">
    <name type="scientific">Brucella rhizosphaerae</name>
    <dbReference type="NCBI Taxonomy" id="571254"/>
    <lineage>
        <taxon>Bacteria</taxon>
        <taxon>Pseudomonadati</taxon>
        <taxon>Pseudomonadota</taxon>
        <taxon>Alphaproteobacteria</taxon>
        <taxon>Hyphomicrobiales</taxon>
        <taxon>Brucellaceae</taxon>
        <taxon>Brucella/Ochrobactrum group</taxon>
        <taxon>Brucella</taxon>
    </lineage>
</organism>
<comment type="caution">
    <text evidence="2">The sequence shown here is derived from an EMBL/GenBank/DDBJ whole genome shotgun (WGS) entry which is preliminary data.</text>
</comment>
<name>A0A256FIJ3_9HYPH</name>
<dbReference type="InterPro" id="IPR006427">
    <property type="entry name" value="Portal_HK97"/>
</dbReference>
<dbReference type="EMBL" id="NNRK01000026">
    <property type="protein sequence ID" value="OYR14271.1"/>
    <property type="molecule type" value="Genomic_DNA"/>
</dbReference>
<evidence type="ECO:0000313" key="3">
    <source>
        <dbReference type="Proteomes" id="UP000216345"/>
    </source>
</evidence>
<feature type="region of interest" description="Disordered" evidence="1">
    <location>
        <begin position="228"/>
        <end position="253"/>
    </location>
</feature>
<accession>A0A256FIJ3</accession>
<evidence type="ECO:0000256" key="1">
    <source>
        <dbReference type="SAM" id="MobiDB-lite"/>
    </source>
</evidence>
<protein>
    <submittedName>
        <fullName evidence="2">Phage portal protein, HK97 family</fullName>
    </submittedName>
</protein>
<dbReference type="NCBIfam" id="TIGR01537">
    <property type="entry name" value="portal_HK97"/>
    <property type="match status" value="1"/>
</dbReference>
<dbReference type="Pfam" id="PF04860">
    <property type="entry name" value="Phage_portal"/>
    <property type="match status" value="1"/>
</dbReference>
<proteinExistence type="predicted"/>
<keyword evidence="3" id="KW-1185">Reference proteome</keyword>
<dbReference type="Proteomes" id="UP000216345">
    <property type="component" value="Unassembled WGS sequence"/>
</dbReference>
<sequence>MTLLGRFRAAAAAFGATQSVSDSGGWLVRHMQGKTKAGVAVNEHGAMYLPVVYACVNRICNPMAMFPLRMYRPGKGGNNELVPADAHPLAGLINVRPNPGMSSRTLRKTVQAHALLWGNGYLEIERNRRGQSTGLYPLLPYRTQPVRQDGRHFFRTTIDGRQFEIEQDDVIHIMDQSHDGYVGLSQVAHARQTLGWGLAMEEFGSKFFANDAKSGGFLMHPGKLSSGAKDNLRGGKKPGEASPANPAADLEKQGGLDNAHRVKVLEEGMKWITTTIPPEDAQFLGSREFQIADICRIYDVPLILVQSHEKSTAWGTGIEQLMIGFVRQTIAPWCGGWEQELNWKLFTPQEREQGYYVKFNMNAFLRGDSAARAAFYKNMFEVGAFSPNMILELEEEDSIGTVGDHHFVPANFTTLQNAVSAPPKESGVVVDQTGGEDE</sequence>
<evidence type="ECO:0000313" key="2">
    <source>
        <dbReference type="EMBL" id="OYR14271.1"/>
    </source>
</evidence>
<dbReference type="InterPro" id="IPR006944">
    <property type="entry name" value="Phage/GTA_portal"/>
</dbReference>